<name>A0ABS5GI77_9BRAD</name>
<feature type="region of interest" description="Disordered" evidence="1">
    <location>
        <begin position="1"/>
        <end position="63"/>
    </location>
</feature>
<evidence type="ECO:0000256" key="1">
    <source>
        <dbReference type="SAM" id="MobiDB-lite"/>
    </source>
</evidence>
<gene>
    <name evidence="2" type="ORF">JQ619_35400</name>
</gene>
<evidence type="ECO:0000313" key="2">
    <source>
        <dbReference type="EMBL" id="MBR1141045.1"/>
    </source>
</evidence>
<organism evidence="2 3">
    <name type="scientific">Bradyrhizobium denitrificans</name>
    <dbReference type="NCBI Taxonomy" id="2734912"/>
    <lineage>
        <taxon>Bacteria</taxon>
        <taxon>Pseudomonadati</taxon>
        <taxon>Pseudomonadota</taxon>
        <taxon>Alphaproteobacteria</taxon>
        <taxon>Hyphomicrobiales</taxon>
        <taxon>Nitrobacteraceae</taxon>
        <taxon>Bradyrhizobium</taxon>
    </lineage>
</organism>
<dbReference type="EMBL" id="JAFCLK010000054">
    <property type="protein sequence ID" value="MBR1141045.1"/>
    <property type="molecule type" value="Genomic_DNA"/>
</dbReference>
<comment type="caution">
    <text evidence="2">The sequence shown here is derived from an EMBL/GenBank/DDBJ whole genome shotgun (WGS) entry which is preliminary data.</text>
</comment>
<proteinExistence type="predicted"/>
<sequence>MPFIHDQSDIEWPEDGSDAPDPRVSDFVYLPAPEYGGPQEPVRFSLQPPASESTASPGAVEPQRRSILDRLLGRRTPQSRVIRDHERRRQLLFATLVPPLRAAGAKRAYCRYDGGNDEGFSWLDHYESESGDRLDLDALAARLLAMGVHDQLPAIEARSQSAAIFKHQKLAELRDVVSDQLVEEWAMLLLGRGFGTGEYCMYGAFWVDLEACTIIDDGNADPVVKNITIAG</sequence>
<reference evidence="3" key="1">
    <citation type="journal article" date="2021" name="ISME J.">
        <title>Evolutionary origin and ecological implication of a unique nif island in free-living Bradyrhizobium lineages.</title>
        <authorList>
            <person name="Tao J."/>
        </authorList>
    </citation>
    <scope>NUCLEOTIDE SEQUENCE [LARGE SCALE GENOMIC DNA]</scope>
    <source>
        <strain evidence="3">SZCCT0094</strain>
    </source>
</reference>
<accession>A0ABS5GI77</accession>
<protein>
    <submittedName>
        <fullName evidence="2">Uncharacterized protein</fullName>
    </submittedName>
</protein>
<dbReference type="Proteomes" id="UP001314635">
    <property type="component" value="Unassembled WGS sequence"/>
</dbReference>
<feature type="compositionally biased region" description="Acidic residues" evidence="1">
    <location>
        <begin position="9"/>
        <end position="18"/>
    </location>
</feature>
<keyword evidence="3" id="KW-1185">Reference proteome</keyword>
<evidence type="ECO:0000313" key="3">
    <source>
        <dbReference type="Proteomes" id="UP001314635"/>
    </source>
</evidence>
<dbReference type="RefSeq" id="WP_172242915.1">
    <property type="nucleotide sequence ID" value="NZ_JABFDP010000045.1"/>
</dbReference>